<dbReference type="EMBL" id="JAAXLS010000002">
    <property type="protein sequence ID" value="NKQ52284.1"/>
    <property type="molecule type" value="Genomic_DNA"/>
</dbReference>
<evidence type="ECO:0000313" key="7">
    <source>
        <dbReference type="EMBL" id="NKQ52284.1"/>
    </source>
</evidence>
<name>A0ABX1IZX7_9PSEU</name>
<dbReference type="PROSITE" id="PS51078">
    <property type="entry name" value="ICLR_ED"/>
    <property type="match status" value="1"/>
</dbReference>
<keyword evidence="3" id="KW-0804">Transcription</keyword>
<keyword evidence="2" id="KW-0238">DNA-binding</keyword>
<gene>
    <name evidence="7" type="ORF">HFP15_05265</name>
</gene>
<dbReference type="InterPro" id="IPR012794">
    <property type="entry name" value="PcaR_PcaU"/>
</dbReference>
<dbReference type="PANTHER" id="PTHR30136:SF34">
    <property type="entry name" value="TRANSCRIPTIONAL REGULATOR"/>
    <property type="match status" value="1"/>
</dbReference>
<accession>A0ABX1IZX7</accession>
<evidence type="ECO:0000259" key="6">
    <source>
        <dbReference type="PROSITE" id="PS51078"/>
    </source>
</evidence>
<dbReference type="InterPro" id="IPR036388">
    <property type="entry name" value="WH-like_DNA-bd_sf"/>
</dbReference>
<dbReference type="SUPFAM" id="SSF46785">
    <property type="entry name" value="Winged helix' DNA-binding domain"/>
    <property type="match status" value="1"/>
</dbReference>
<dbReference type="SUPFAM" id="SSF55781">
    <property type="entry name" value="GAF domain-like"/>
    <property type="match status" value="1"/>
</dbReference>
<reference evidence="7 8" key="1">
    <citation type="submission" date="2020-04" db="EMBL/GenBank/DDBJ databases">
        <title>Novel species.</title>
        <authorList>
            <person name="Teo W.F.A."/>
            <person name="Lipun K."/>
            <person name="Srisuk N."/>
            <person name="Duangmal K."/>
        </authorList>
    </citation>
    <scope>NUCLEOTIDE SEQUENCE [LARGE SCALE GENOMIC DNA]</scope>
    <source>
        <strain evidence="7 8">K13G38</strain>
    </source>
</reference>
<organism evidence="7 8">
    <name type="scientific">Amycolatopsis acididurans</name>
    <dbReference type="NCBI Taxonomy" id="2724524"/>
    <lineage>
        <taxon>Bacteria</taxon>
        <taxon>Bacillati</taxon>
        <taxon>Actinomycetota</taxon>
        <taxon>Actinomycetes</taxon>
        <taxon>Pseudonocardiales</taxon>
        <taxon>Pseudonocardiaceae</taxon>
        <taxon>Amycolatopsis</taxon>
    </lineage>
</organism>
<proteinExistence type="predicted"/>
<evidence type="ECO:0000256" key="1">
    <source>
        <dbReference type="ARBA" id="ARBA00023015"/>
    </source>
</evidence>
<dbReference type="InterPro" id="IPR029016">
    <property type="entry name" value="GAF-like_dom_sf"/>
</dbReference>
<evidence type="ECO:0000256" key="4">
    <source>
        <dbReference type="SAM" id="MobiDB-lite"/>
    </source>
</evidence>
<feature type="region of interest" description="Disordered" evidence="4">
    <location>
        <begin position="1"/>
        <end position="27"/>
    </location>
</feature>
<keyword evidence="8" id="KW-1185">Reference proteome</keyword>
<evidence type="ECO:0000313" key="8">
    <source>
        <dbReference type="Proteomes" id="UP000715441"/>
    </source>
</evidence>
<sequence length="289" mass="31506">MTGRSPAVNPGPAWADRESVSPGVRQNGEVAKVDEPDWAKDRIQSIERGFAVLLAFDAERVNPSLIEIAQTTGLSRPAVRRILLTLQYLGYVEPTGGSHWRLTPRVLTIGQHYAASSMVVAVAEPYMSRLVEQTQESASLSALDGNEVVYLARVPAKRVLNVTATAGTRVPAHATSMGRVLLAAAPPEFVDRYLVDPGLQRLTPHTITDPDQFRETLERVREQGWSLVSEERERGLIAVSAPIRDHTHQVIAAISSSSSTGRTSPGHIERHVVPVLTRIAQEISHELGA</sequence>
<dbReference type="InterPro" id="IPR005471">
    <property type="entry name" value="Tscrpt_reg_IclR_N"/>
</dbReference>
<dbReference type="Pfam" id="PF01614">
    <property type="entry name" value="IclR_C"/>
    <property type="match status" value="1"/>
</dbReference>
<evidence type="ECO:0000256" key="3">
    <source>
        <dbReference type="ARBA" id="ARBA00023163"/>
    </source>
</evidence>
<dbReference type="InterPro" id="IPR036390">
    <property type="entry name" value="WH_DNA-bd_sf"/>
</dbReference>
<dbReference type="SMART" id="SM00346">
    <property type="entry name" value="HTH_ICLR"/>
    <property type="match status" value="1"/>
</dbReference>
<evidence type="ECO:0000256" key="2">
    <source>
        <dbReference type="ARBA" id="ARBA00023125"/>
    </source>
</evidence>
<dbReference type="PROSITE" id="PS51077">
    <property type="entry name" value="HTH_ICLR"/>
    <property type="match status" value="1"/>
</dbReference>
<comment type="caution">
    <text evidence="7">The sequence shown here is derived from an EMBL/GenBank/DDBJ whole genome shotgun (WGS) entry which is preliminary data.</text>
</comment>
<feature type="domain" description="HTH iclR-type" evidence="5">
    <location>
        <begin position="43"/>
        <end position="104"/>
    </location>
</feature>
<dbReference type="Proteomes" id="UP000715441">
    <property type="component" value="Unassembled WGS sequence"/>
</dbReference>
<dbReference type="NCBIfam" id="TIGR02431">
    <property type="entry name" value="pcaR_pcaU"/>
    <property type="match status" value="1"/>
</dbReference>
<dbReference type="Gene3D" id="1.10.10.10">
    <property type="entry name" value="Winged helix-like DNA-binding domain superfamily/Winged helix DNA-binding domain"/>
    <property type="match status" value="1"/>
</dbReference>
<dbReference type="InterPro" id="IPR014757">
    <property type="entry name" value="Tscrpt_reg_IclR_C"/>
</dbReference>
<evidence type="ECO:0000259" key="5">
    <source>
        <dbReference type="PROSITE" id="PS51077"/>
    </source>
</evidence>
<protein>
    <submittedName>
        <fullName evidence="7">Helix-turn-helix domain-containing protein</fullName>
    </submittedName>
</protein>
<feature type="domain" description="IclR-ED" evidence="6">
    <location>
        <begin position="105"/>
        <end position="289"/>
    </location>
</feature>
<dbReference type="Pfam" id="PF09339">
    <property type="entry name" value="HTH_IclR"/>
    <property type="match status" value="1"/>
</dbReference>
<keyword evidence="1" id="KW-0805">Transcription regulation</keyword>
<dbReference type="PANTHER" id="PTHR30136">
    <property type="entry name" value="HELIX-TURN-HELIX TRANSCRIPTIONAL REGULATOR, ICLR FAMILY"/>
    <property type="match status" value="1"/>
</dbReference>
<dbReference type="InterPro" id="IPR050707">
    <property type="entry name" value="HTH_MetabolicPath_Reg"/>
</dbReference>
<dbReference type="Gene3D" id="3.30.450.40">
    <property type="match status" value="1"/>
</dbReference>